<keyword evidence="2" id="KW-1277">Toxin-antitoxin system</keyword>
<keyword evidence="8" id="KW-1185">Reference proteome</keyword>
<evidence type="ECO:0000313" key="6">
    <source>
        <dbReference type="EMBL" id="ONN41654.1"/>
    </source>
</evidence>
<dbReference type="InterPro" id="IPR003477">
    <property type="entry name" value="PemK-like"/>
</dbReference>
<dbReference type="Proteomes" id="UP000509460">
    <property type="component" value="Chromosome"/>
</dbReference>
<evidence type="ECO:0000313" key="5">
    <source>
        <dbReference type="EMBL" id="NMP57364.1"/>
    </source>
</evidence>
<reference evidence="5 10" key="4">
    <citation type="submission" date="2020-04" db="EMBL/GenBank/DDBJ databases">
        <authorList>
            <person name="Abaymova A."/>
            <person name="Teymurazov M."/>
            <person name="Tazyna O."/>
            <person name="Chatushin Y."/>
            <person name="Svetoch E."/>
            <person name="Pereligyn V."/>
            <person name="Pohylenko V."/>
            <person name="Platonov M."/>
            <person name="Kartsev N."/>
            <person name="Skryabin Y."/>
            <person name="Sizova A."/>
            <person name="Solomentsev V."/>
            <person name="Kislichkina A."/>
            <person name="Bogun A."/>
        </authorList>
    </citation>
    <scope>NUCLEOTIDE SEQUENCE [LARGE SCALE GENOMIC DNA]</scope>
    <source>
        <strain evidence="5">SCPM-O-B-8398</strain>
        <strain evidence="10">SCPM-O-B-8398 (E28)</strain>
    </source>
</reference>
<dbReference type="OrthoDB" id="9808744at2"/>
<accession>A0A1V2UEA4</accession>
<dbReference type="SUPFAM" id="SSF50118">
    <property type="entry name" value="Cell growth inhibitor/plasmid maintenance toxic component"/>
    <property type="match status" value="1"/>
</dbReference>
<evidence type="ECO:0000256" key="2">
    <source>
        <dbReference type="ARBA" id="ARBA00022649"/>
    </source>
</evidence>
<dbReference type="PANTHER" id="PTHR33988">
    <property type="entry name" value="ENDORIBONUCLEASE MAZF-RELATED"/>
    <property type="match status" value="1"/>
</dbReference>
<dbReference type="GO" id="GO:0003677">
    <property type="term" value="F:DNA binding"/>
    <property type="evidence" value="ECO:0007669"/>
    <property type="project" value="InterPro"/>
</dbReference>
<evidence type="ECO:0000313" key="10">
    <source>
        <dbReference type="Proteomes" id="UP000557857"/>
    </source>
</evidence>
<protein>
    <submittedName>
        <fullName evidence="6">Growth inhibitor PemK</fullName>
    </submittedName>
    <submittedName>
        <fullName evidence="3">Transcriptional regulator, PemK family</fullName>
    </submittedName>
    <submittedName>
        <fullName evidence="5">Type II toxin-antitoxin system PemK/MazF family toxin</fullName>
    </submittedName>
    <submittedName>
        <fullName evidence="4">mRNA interferase PemK</fullName>
    </submittedName>
</protein>
<dbReference type="GeneID" id="60998220"/>
<dbReference type="GO" id="GO:0004521">
    <property type="term" value="F:RNA endonuclease activity"/>
    <property type="evidence" value="ECO:0007669"/>
    <property type="project" value="TreeGrafter"/>
</dbReference>
<dbReference type="EMBL" id="AP019810">
    <property type="protein sequence ID" value="BBM15236.1"/>
    <property type="molecule type" value="Genomic_DNA"/>
</dbReference>
<evidence type="ECO:0000313" key="8">
    <source>
        <dbReference type="Proteomes" id="UP000321175"/>
    </source>
</evidence>
<dbReference type="EMBL" id="MSTR01000013">
    <property type="protein sequence ID" value="ONN41654.1"/>
    <property type="molecule type" value="Genomic_DNA"/>
</dbReference>
<dbReference type="Proteomes" id="UP000557857">
    <property type="component" value="Unassembled WGS sequence"/>
</dbReference>
<dbReference type="GO" id="GO:0016075">
    <property type="term" value="P:rRNA catabolic process"/>
    <property type="evidence" value="ECO:0007669"/>
    <property type="project" value="TreeGrafter"/>
</dbReference>
<dbReference type="InterPro" id="IPR011067">
    <property type="entry name" value="Plasmid_toxin/cell-grow_inhib"/>
</dbReference>
<reference evidence="6 7" key="1">
    <citation type="submission" date="2016-12" db="EMBL/GenBank/DDBJ databases">
        <authorList>
            <person name="Song W.-J."/>
            <person name="Kurnit D.M."/>
        </authorList>
    </citation>
    <scope>NUCLEOTIDE SEQUENCE [LARGE SCALE GENOMIC DNA]</scope>
    <source>
        <strain evidence="6 7">CGB1038-1_S1</strain>
    </source>
</reference>
<dbReference type="AlphaFoldDB" id="A0A1V2UEA4"/>
<proteinExistence type="inferred from homology"/>
<dbReference type="Proteomes" id="UP000321175">
    <property type="component" value="Unassembled WGS sequence"/>
</dbReference>
<comment type="similarity">
    <text evidence="1">Belongs to the PemK/MazF family.</text>
</comment>
<dbReference type="Gene3D" id="2.30.30.110">
    <property type="match status" value="1"/>
</dbReference>
<dbReference type="RefSeq" id="WP_010736376.1">
    <property type="nucleotide sequence ID" value="NZ_AP019810.1"/>
</dbReference>
<organism evidence="6 7">
    <name type="scientific">Enterococcus mundtii</name>
    <dbReference type="NCBI Taxonomy" id="53346"/>
    <lineage>
        <taxon>Bacteria</taxon>
        <taxon>Bacillati</taxon>
        <taxon>Bacillota</taxon>
        <taxon>Bacilli</taxon>
        <taxon>Lactobacillales</taxon>
        <taxon>Enterococcaceae</taxon>
        <taxon>Enterococcus</taxon>
    </lineage>
</organism>
<name>A0A1V2UEA4_ENTMU</name>
<evidence type="ECO:0000313" key="3">
    <source>
        <dbReference type="EMBL" id="BBM15236.1"/>
    </source>
</evidence>
<evidence type="ECO:0000313" key="7">
    <source>
        <dbReference type="Proteomes" id="UP000189299"/>
    </source>
</evidence>
<evidence type="ECO:0000313" key="4">
    <source>
        <dbReference type="EMBL" id="GEL81018.1"/>
    </source>
</evidence>
<dbReference type="EMBL" id="BJWA01000016">
    <property type="protein sequence ID" value="GEL81018.1"/>
    <property type="molecule type" value="Genomic_DNA"/>
</dbReference>
<reference evidence="4 8" key="3">
    <citation type="submission" date="2019-07" db="EMBL/GenBank/DDBJ databases">
        <title>Whole genome shotgun sequence of Enterococcus mundtii NBRC 100490.</title>
        <authorList>
            <person name="Hosoyama A."/>
            <person name="Uohara A."/>
            <person name="Ohji S."/>
            <person name="Ichikawa N."/>
        </authorList>
    </citation>
    <scope>NUCLEOTIDE SEQUENCE [LARGE SCALE GENOMIC DNA]</scope>
    <source>
        <strain evidence="4 8">NBRC 100490</strain>
    </source>
</reference>
<evidence type="ECO:0000256" key="1">
    <source>
        <dbReference type="ARBA" id="ARBA00007521"/>
    </source>
</evidence>
<dbReference type="Pfam" id="PF02452">
    <property type="entry name" value="PemK_toxin"/>
    <property type="match status" value="1"/>
</dbReference>
<dbReference type="Proteomes" id="UP000189299">
    <property type="component" value="Unassembled WGS sequence"/>
</dbReference>
<dbReference type="GO" id="GO:0006402">
    <property type="term" value="P:mRNA catabolic process"/>
    <property type="evidence" value="ECO:0007669"/>
    <property type="project" value="TreeGrafter"/>
</dbReference>
<dbReference type="PANTHER" id="PTHR33988:SF3">
    <property type="entry name" value="ENDORIBONUCLEASE TOXIN CHPB-RELATED"/>
    <property type="match status" value="1"/>
</dbReference>
<sequence length="121" mass="14310">MSYKPRQRDIVLFYFEPSKGYEVKKRRPALIMSKDAYNLATNLIIVCPITTSDKNRPFLVPIQSDKFKLDEVKRSKVNTLQVFSLDYTEKAKRNVKYIDTLEEEAFFDIAQRFLKNFSFPI</sequence>
<evidence type="ECO:0000313" key="9">
    <source>
        <dbReference type="Proteomes" id="UP000509460"/>
    </source>
</evidence>
<gene>
    <name evidence="6" type="ORF">BTN92_12415</name>
    <name evidence="3" type="ORF">EM151A_2045</name>
    <name evidence="4" type="ORF">EMU01_21620</name>
    <name evidence="5" type="ORF">HI921_02610</name>
</gene>
<dbReference type="EMBL" id="JABCAG010000004">
    <property type="protein sequence ID" value="NMP57364.1"/>
    <property type="molecule type" value="Genomic_DNA"/>
</dbReference>
<reference evidence="3 9" key="2">
    <citation type="submission" date="2019-07" db="EMBL/GenBank/DDBJ databases">
        <title>antibiotic susceptibility of plant-derived lactic acid bacteria.</title>
        <authorList>
            <person name="Sugiyama M."/>
            <person name="Noda M."/>
        </authorList>
    </citation>
    <scope>NUCLEOTIDE SEQUENCE [LARGE SCALE GENOMIC DNA]</scope>
    <source>
        <strain evidence="3 9">15-1A</strain>
    </source>
</reference>